<dbReference type="PANTHER" id="PTHR35010">
    <property type="entry name" value="BLL4672 PROTEIN-RELATED"/>
    <property type="match status" value="1"/>
</dbReference>
<dbReference type="SMART" id="SM00530">
    <property type="entry name" value="HTH_XRE"/>
    <property type="match status" value="1"/>
</dbReference>
<dbReference type="Gene3D" id="1.10.260.40">
    <property type="entry name" value="lambda repressor-like DNA-binding domains"/>
    <property type="match status" value="1"/>
</dbReference>
<reference evidence="2 3" key="1">
    <citation type="submission" date="2018-12" db="EMBL/GenBank/DDBJ databases">
        <authorList>
            <person name="Li K."/>
        </authorList>
    </citation>
    <scope>NUCLEOTIDE SEQUENCE [LARGE SCALE GENOMIC DNA]</scope>
    <source>
        <strain evidence="3">CR22</strain>
    </source>
</reference>
<dbReference type="CDD" id="cd00093">
    <property type="entry name" value="HTH_XRE"/>
    <property type="match status" value="1"/>
</dbReference>
<dbReference type="KEGG" id="saqu:EJC51_15200"/>
<organism evidence="2 3">
    <name type="scientific">Streptomyces aquilus</name>
    <dbReference type="NCBI Taxonomy" id="2548456"/>
    <lineage>
        <taxon>Bacteria</taxon>
        <taxon>Bacillati</taxon>
        <taxon>Actinomycetota</taxon>
        <taxon>Actinomycetes</taxon>
        <taxon>Kitasatosporales</taxon>
        <taxon>Streptomycetaceae</taxon>
        <taxon>Streptomyces</taxon>
    </lineage>
</organism>
<accession>A0A3S9HZ21</accession>
<proteinExistence type="predicted"/>
<evidence type="ECO:0000313" key="2">
    <source>
        <dbReference type="EMBL" id="AZP17349.1"/>
    </source>
</evidence>
<keyword evidence="3" id="KW-1185">Reference proteome</keyword>
<dbReference type="SUPFAM" id="SSF47413">
    <property type="entry name" value="lambda repressor-like DNA-binding domains"/>
    <property type="match status" value="1"/>
</dbReference>
<dbReference type="PROSITE" id="PS50943">
    <property type="entry name" value="HTH_CROC1"/>
    <property type="match status" value="1"/>
</dbReference>
<dbReference type="RefSeq" id="WP_126271577.1">
    <property type="nucleotide sequence ID" value="NZ_CP034463.1"/>
</dbReference>
<feature type="domain" description="HTH cro/C1-type" evidence="1">
    <location>
        <begin position="18"/>
        <end position="72"/>
    </location>
</feature>
<dbReference type="Pfam" id="PF17765">
    <property type="entry name" value="MLTR_LBD"/>
    <property type="match status" value="1"/>
</dbReference>
<dbReference type="Gene3D" id="3.30.450.180">
    <property type="match status" value="1"/>
</dbReference>
<sequence>MTEVQVSRQVSRSVGELMRQWREQRGYSQLALATRAEISARHLSFLETGRSKPSREMVLRLGRQLELALREQNQLLLAAGYAPAYTDSPLDAAEMRPVHDALRQILSGHEPFPALVVDRHWNIVLSNSGFALFAEGAAPHLLRSPVNALRLALHPEGMQPRILNFPDWRAQLMQRLRRRVELTAEPGLSELYDELCTYPAGPEPTHPPRSDNADLTLPLRLRYQDMELSLFCTIATFGMPLDVTVAELAVEAFLPADANTGALLTRLHAAAPAGQEPAGAAE</sequence>
<protein>
    <submittedName>
        <fullName evidence="2">XRE family transcriptional regulator</fullName>
    </submittedName>
</protein>
<evidence type="ECO:0000313" key="3">
    <source>
        <dbReference type="Proteomes" id="UP000280197"/>
    </source>
</evidence>
<dbReference type="PANTHER" id="PTHR35010:SF4">
    <property type="entry name" value="BLL5781 PROTEIN"/>
    <property type="match status" value="1"/>
</dbReference>
<name>A0A3S9HZ21_9ACTN</name>
<dbReference type="InterPro" id="IPR001387">
    <property type="entry name" value="Cro/C1-type_HTH"/>
</dbReference>
<dbReference type="AlphaFoldDB" id="A0A3S9HZ21"/>
<dbReference type="Proteomes" id="UP000280197">
    <property type="component" value="Chromosome"/>
</dbReference>
<dbReference type="Pfam" id="PF01381">
    <property type="entry name" value="HTH_3"/>
    <property type="match status" value="1"/>
</dbReference>
<gene>
    <name evidence="2" type="ORF">EJC51_15200</name>
</gene>
<evidence type="ECO:0000259" key="1">
    <source>
        <dbReference type="PROSITE" id="PS50943"/>
    </source>
</evidence>
<dbReference type="GO" id="GO:0003677">
    <property type="term" value="F:DNA binding"/>
    <property type="evidence" value="ECO:0007669"/>
    <property type="project" value="InterPro"/>
</dbReference>
<dbReference type="EMBL" id="CP034463">
    <property type="protein sequence ID" value="AZP17349.1"/>
    <property type="molecule type" value="Genomic_DNA"/>
</dbReference>
<dbReference type="InterPro" id="IPR010982">
    <property type="entry name" value="Lambda_DNA-bd_dom_sf"/>
</dbReference>
<dbReference type="InterPro" id="IPR041413">
    <property type="entry name" value="MLTR_LBD"/>
</dbReference>